<keyword evidence="1" id="KW-0472">Membrane</keyword>
<sequence>MNLNPKSRLVSLVLTICLGPIGLFYTSLAGGLILTLIAFVGLATVFVPVACWILAIAIGDHCAHRHNRNIENIKSLVKPQA</sequence>
<keyword evidence="1" id="KW-1133">Transmembrane helix</keyword>
<comment type="caution">
    <text evidence="2">The sequence shown here is derived from an EMBL/GenBank/DDBJ whole genome shotgun (WGS) entry which is preliminary data.</text>
</comment>
<keyword evidence="3" id="KW-1185">Reference proteome</keyword>
<evidence type="ECO:0000256" key="1">
    <source>
        <dbReference type="SAM" id="Phobius"/>
    </source>
</evidence>
<evidence type="ECO:0000313" key="3">
    <source>
        <dbReference type="Proteomes" id="UP001201273"/>
    </source>
</evidence>
<dbReference type="EMBL" id="JAIMJA010000035">
    <property type="protein sequence ID" value="MCE2597188.1"/>
    <property type="molecule type" value="Genomic_DNA"/>
</dbReference>
<organism evidence="2 3">
    <name type="scientific">Motilimonas cestriensis</name>
    <dbReference type="NCBI Taxonomy" id="2742685"/>
    <lineage>
        <taxon>Bacteria</taxon>
        <taxon>Pseudomonadati</taxon>
        <taxon>Pseudomonadota</taxon>
        <taxon>Gammaproteobacteria</taxon>
        <taxon>Alteromonadales</taxon>
        <taxon>Alteromonadales genera incertae sedis</taxon>
        <taxon>Motilimonas</taxon>
    </lineage>
</organism>
<accession>A0ABS8WFV3</accession>
<gene>
    <name evidence="2" type="ORF">K6Y31_20655</name>
</gene>
<dbReference type="Proteomes" id="UP001201273">
    <property type="component" value="Unassembled WGS sequence"/>
</dbReference>
<feature type="transmembrane region" description="Helical" evidence="1">
    <location>
        <begin position="32"/>
        <end position="58"/>
    </location>
</feature>
<reference evidence="2 3" key="1">
    <citation type="journal article" date="2022" name="Environ. Microbiol. Rep.">
        <title>Eco-phylogenetic analyses reveal divergent evolution of vitamin B12 metabolism in the marine bacterial family 'Psychromonadaceae'.</title>
        <authorList>
            <person name="Jin X."/>
            <person name="Yang Y."/>
            <person name="Cao H."/>
            <person name="Gao B."/>
            <person name="Zhao Z."/>
        </authorList>
    </citation>
    <scope>NUCLEOTIDE SEQUENCE [LARGE SCALE GENOMIC DNA]</scope>
    <source>
        <strain evidence="2 3">MKS20</strain>
    </source>
</reference>
<dbReference type="RefSeq" id="WP_233054934.1">
    <property type="nucleotide sequence ID" value="NZ_JAIMJA010000035.1"/>
</dbReference>
<proteinExistence type="predicted"/>
<name>A0ABS8WFV3_9GAMM</name>
<feature type="transmembrane region" description="Helical" evidence="1">
    <location>
        <begin position="9"/>
        <end position="26"/>
    </location>
</feature>
<evidence type="ECO:0000313" key="2">
    <source>
        <dbReference type="EMBL" id="MCE2597188.1"/>
    </source>
</evidence>
<keyword evidence="1" id="KW-0812">Transmembrane</keyword>
<protein>
    <submittedName>
        <fullName evidence="2">Uncharacterized protein</fullName>
    </submittedName>
</protein>